<reference evidence="2" key="1">
    <citation type="journal article" date="2019" name="Int. J. Syst. Evol. Microbiol.">
        <title>The Global Catalogue of Microorganisms (GCM) 10K type strain sequencing project: providing services to taxonomists for standard genome sequencing and annotation.</title>
        <authorList>
            <consortium name="The Broad Institute Genomics Platform"/>
            <consortium name="The Broad Institute Genome Sequencing Center for Infectious Disease"/>
            <person name="Wu L."/>
            <person name="Ma J."/>
        </authorList>
    </citation>
    <scope>NUCLEOTIDE SEQUENCE [LARGE SCALE GENOMIC DNA]</scope>
    <source>
        <strain evidence="2">JCM 30346</strain>
    </source>
</reference>
<dbReference type="InterPro" id="IPR001753">
    <property type="entry name" value="Enoyl-CoA_hydra/iso"/>
</dbReference>
<proteinExistence type="predicted"/>
<dbReference type="EMBL" id="JBHSRF010000105">
    <property type="protein sequence ID" value="MFC6086891.1"/>
    <property type="molecule type" value="Genomic_DNA"/>
</dbReference>
<dbReference type="RefSeq" id="WP_380762511.1">
    <property type="nucleotide sequence ID" value="NZ_JBHSRF010000105.1"/>
</dbReference>
<comment type="caution">
    <text evidence="1">The sequence shown here is derived from an EMBL/GenBank/DDBJ whole genome shotgun (WGS) entry which is preliminary data.</text>
</comment>
<keyword evidence="2" id="KW-1185">Reference proteome</keyword>
<dbReference type="InterPro" id="IPR053545">
    <property type="entry name" value="Enoyl-CoA_hydratase-like"/>
</dbReference>
<dbReference type="InterPro" id="IPR029045">
    <property type="entry name" value="ClpP/crotonase-like_dom_sf"/>
</dbReference>
<dbReference type="Gene3D" id="3.90.226.10">
    <property type="entry name" value="2-enoyl-CoA Hydratase, Chain A, domain 1"/>
    <property type="match status" value="1"/>
</dbReference>
<name>A0ABW1NV55_9ACTN</name>
<organism evidence="1 2">
    <name type="scientific">Sphaerisporangium aureirubrum</name>
    <dbReference type="NCBI Taxonomy" id="1544736"/>
    <lineage>
        <taxon>Bacteria</taxon>
        <taxon>Bacillati</taxon>
        <taxon>Actinomycetota</taxon>
        <taxon>Actinomycetes</taxon>
        <taxon>Streptosporangiales</taxon>
        <taxon>Streptosporangiaceae</taxon>
        <taxon>Sphaerisporangium</taxon>
    </lineage>
</organism>
<gene>
    <name evidence="1" type="primary">dpgB</name>
    <name evidence="1" type="ORF">ACFP1K_37400</name>
</gene>
<dbReference type="Proteomes" id="UP001596137">
    <property type="component" value="Unassembled WGS sequence"/>
</dbReference>
<dbReference type="PANTHER" id="PTHR43459">
    <property type="entry name" value="ENOYL-COA HYDRATASE"/>
    <property type="match status" value="1"/>
</dbReference>
<evidence type="ECO:0000313" key="1">
    <source>
        <dbReference type="EMBL" id="MFC6086891.1"/>
    </source>
</evidence>
<protein>
    <submittedName>
        <fullName evidence="1">Enoyl-CoA-hydratase DpgB</fullName>
        <ecNumber evidence="1">4.2.1.17</ecNumber>
    </submittedName>
</protein>
<dbReference type="NCBIfam" id="NF042431">
    <property type="entry name" value="EnCoAhydt_DpgB"/>
    <property type="match status" value="1"/>
</dbReference>
<keyword evidence="1" id="KW-0456">Lyase</keyword>
<dbReference type="PANTHER" id="PTHR43459:SF1">
    <property type="entry name" value="EG:BACN32G11.4 PROTEIN"/>
    <property type="match status" value="1"/>
</dbReference>
<evidence type="ECO:0000313" key="2">
    <source>
        <dbReference type="Proteomes" id="UP001596137"/>
    </source>
</evidence>
<dbReference type="EC" id="4.2.1.17" evidence="1"/>
<dbReference type="GO" id="GO:0004300">
    <property type="term" value="F:enoyl-CoA hydratase activity"/>
    <property type="evidence" value="ECO:0007669"/>
    <property type="project" value="UniProtKB-EC"/>
</dbReference>
<sequence>MTGTEGELVLRIDGTRPMSAASVEAVQALCDRAEDHDGPGMVTLHVSGAPDASRPRDLSVGLVSKWERALRRLERLPVITVAVASGDCGGIALDVLLAADVRLAATGTRLLPAVDGDGAWPGMALHRLAQQAGTAWTRRAVLLGAPIDADEALAVHLFDRVTDDPAAALAAVAERAGTLAGAEPAIRRQLILDASTTTFEDALGAHLAACDRALRREARR</sequence>
<accession>A0ABW1NV55</accession>
<dbReference type="Pfam" id="PF00378">
    <property type="entry name" value="ECH_1"/>
    <property type="match status" value="1"/>
</dbReference>
<dbReference type="CDD" id="cd06558">
    <property type="entry name" value="crotonase-like"/>
    <property type="match status" value="1"/>
</dbReference>
<dbReference type="SUPFAM" id="SSF52096">
    <property type="entry name" value="ClpP/crotonase"/>
    <property type="match status" value="1"/>
</dbReference>